<dbReference type="EMBL" id="JARBJD010000053">
    <property type="protein sequence ID" value="KAK2956688.1"/>
    <property type="molecule type" value="Genomic_DNA"/>
</dbReference>
<gene>
    <name evidence="1" type="ORF">BLNAU_8322</name>
</gene>
<evidence type="ECO:0000313" key="2">
    <source>
        <dbReference type="Proteomes" id="UP001281761"/>
    </source>
</evidence>
<comment type="caution">
    <text evidence="1">The sequence shown here is derived from an EMBL/GenBank/DDBJ whole genome shotgun (WGS) entry which is preliminary data.</text>
</comment>
<name>A0ABQ9XYW2_9EUKA</name>
<proteinExistence type="predicted"/>
<keyword evidence="2" id="KW-1185">Reference proteome</keyword>
<organism evidence="1 2">
    <name type="scientific">Blattamonas nauphoetae</name>
    <dbReference type="NCBI Taxonomy" id="2049346"/>
    <lineage>
        <taxon>Eukaryota</taxon>
        <taxon>Metamonada</taxon>
        <taxon>Preaxostyla</taxon>
        <taxon>Oxymonadida</taxon>
        <taxon>Blattamonas</taxon>
    </lineage>
</organism>
<sequence length="97" mass="10445">MLEVGELYSSTPLPTSSLQLFISESSPSTSKSSRFSSVLGKPHYLSGAYLLPTVSSSTLYALISNIVATIYQDIPNSHFATNNSITNQTYHQSLPGT</sequence>
<protein>
    <submittedName>
        <fullName evidence="1">Uncharacterized protein</fullName>
    </submittedName>
</protein>
<accession>A0ABQ9XYW2</accession>
<dbReference type="Proteomes" id="UP001281761">
    <property type="component" value="Unassembled WGS sequence"/>
</dbReference>
<evidence type="ECO:0000313" key="1">
    <source>
        <dbReference type="EMBL" id="KAK2956688.1"/>
    </source>
</evidence>
<reference evidence="1 2" key="1">
    <citation type="journal article" date="2022" name="bioRxiv">
        <title>Genomics of Preaxostyla Flagellates Illuminates Evolutionary Transitions and the Path Towards Mitochondrial Loss.</title>
        <authorList>
            <person name="Novak L.V.F."/>
            <person name="Treitli S.C."/>
            <person name="Pyrih J."/>
            <person name="Halakuc P."/>
            <person name="Pipaliya S.V."/>
            <person name="Vacek V."/>
            <person name="Brzon O."/>
            <person name="Soukal P."/>
            <person name="Eme L."/>
            <person name="Dacks J.B."/>
            <person name="Karnkowska A."/>
            <person name="Elias M."/>
            <person name="Hampl V."/>
        </authorList>
    </citation>
    <scope>NUCLEOTIDE SEQUENCE [LARGE SCALE GENOMIC DNA]</scope>
    <source>
        <strain evidence="1">NAU3</strain>
        <tissue evidence="1">Gut</tissue>
    </source>
</reference>